<dbReference type="InterPro" id="IPR050696">
    <property type="entry name" value="FtsA/MreB"/>
</dbReference>
<dbReference type="Gene3D" id="3.30.1490.300">
    <property type="match status" value="1"/>
</dbReference>
<evidence type="ECO:0000313" key="2">
    <source>
        <dbReference type="Proteomes" id="UP000178794"/>
    </source>
</evidence>
<sequence>MKKSFVDGLKEMLHIETALPRDVVVGVDFGGSTLKVVQLSKKQAIPTLDTYGEVALAPYQGGPEGKVVTLNIDAHTKALRDVVRDAGVVAQSAAITLPYGATFTVVLTIDSVDPTEITARIPVQIKNLIPVRLQDVTIDWFPFAHDEAAQKTTVMAVAVHNHTLAQLREVVTRAGFSILSTELEFFSTIRVAAHGDKAFVVLDLGATSGKVYFVHGGKLVGVHSIASLGGEGVTRRIAAAMGGAFDAAEAKKRDGAVPVPDEILTQAAREVSSLITSHTHAAALAAAPCIVVGGGARVRDLSTAFGAALARTVELGEPFHHVAYPQILKDTLTRMGGAYAPSLSVAYAAVMTK</sequence>
<dbReference type="PANTHER" id="PTHR32432">
    <property type="entry name" value="CELL DIVISION PROTEIN FTSA-RELATED"/>
    <property type="match status" value="1"/>
</dbReference>
<organism evidence="1 2">
    <name type="scientific">Candidatus Kaiserbacteria bacterium RIFCSPHIGHO2_02_FULL_50_50</name>
    <dbReference type="NCBI Taxonomy" id="1798492"/>
    <lineage>
        <taxon>Bacteria</taxon>
        <taxon>Candidatus Kaiseribacteriota</taxon>
    </lineage>
</organism>
<dbReference type="Proteomes" id="UP000178794">
    <property type="component" value="Unassembled WGS sequence"/>
</dbReference>
<evidence type="ECO:0000313" key="1">
    <source>
        <dbReference type="EMBL" id="OGG59928.1"/>
    </source>
</evidence>
<reference evidence="1 2" key="1">
    <citation type="journal article" date="2016" name="Nat. Commun.">
        <title>Thousands of microbial genomes shed light on interconnected biogeochemical processes in an aquifer system.</title>
        <authorList>
            <person name="Anantharaman K."/>
            <person name="Brown C.T."/>
            <person name="Hug L.A."/>
            <person name="Sharon I."/>
            <person name="Castelle C.J."/>
            <person name="Probst A.J."/>
            <person name="Thomas B.C."/>
            <person name="Singh A."/>
            <person name="Wilkins M.J."/>
            <person name="Karaoz U."/>
            <person name="Brodie E.L."/>
            <person name="Williams K.H."/>
            <person name="Hubbard S.S."/>
            <person name="Banfield J.F."/>
        </authorList>
    </citation>
    <scope>NUCLEOTIDE SEQUENCE [LARGE SCALE GENOMIC DNA]</scope>
</reference>
<gene>
    <name evidence="1" type="ORF">A3C89_03230</name>
</gene>
<dbReference type="EMBL" id="MFLF01000012">
    <property type="protein sequence ID" value="OGG59928.1"/>
    <property type="molecule type" value="Genomic_DNA"/>
</dbReference>
<dbReference type="SUPFAM" id="SSF53067">
    <property type="entry name" value="Actin-like ATPase domain"/>
    <property type="match status" value="2"/>
</dbReference>
<dbReference type="InterPro" id="IPR043129">
    <property type="entry name" value="ATPase_NBD"/>
</dbReference>
<proteinExistence type="predicted"/>
<name>A0A1F6DES2_9BACT</name>
<evidence type="ECO:0008006" key="3">
    <source>
        <dbReference type="Google" id="ProtNLM"/>
    </source>
</evidence>
<comment type="caution">
    <text evidence="1">The sequence shown here is derived from an EMBL/GenBank/DDBJ whole genome shotgun (WGS) entry which is preliminary data.</text>
</comment>
<protein>
    <recommendedName>
        <fullName evidence="3">SHS2 domain-containing protein</fullName>
    </recommendedName>
</protein>
<dbReference type="STRING" id="1798492.A3C89_03230"/>
<accession>A0A1F6DES2</accession>
<dbReference type="AlphaFoldDB" id="A0A1F6DES2"/>
<dbReference type="Pfam" id="PF11104">
    <property type="entry name" value="PilM_2"/>
    <property type="match status" value="1"/>
</dbReference>
<dbReference type="InterPro" id="IPR005883">
    <property type="entry name" value="PilM"/>
</dbReference>
<dbReference type="Gene3D" id="3.30.420.40">
    <property type="match status" value="2"/>
</dbReference>
<dbReference type="PANTHER" id="PTHR32432:SF3">
    <property type="entry name" value="ETHANOLAMINE UTILIZATION PROTEIN EUTJ"/>
    <property type="match status" value="1"/>
</dbReference>